<feature type="transmembrane region" description="Helical" evidence="1">
    <location>
        <begin position="62"/>
        <end position="86"/>
    </location>
</feature>
<keyword evidence="1" id="KW-1133">Transmembrane helix</keyword>
<reference evidence="2" key="1">
    <citation type="journal article" date="2021" name="PeerJ">
        <title>Extensive microbial diversity within the chicken gut microbiome revealed by metagenomics and culture.</title>
        <authorList>
            <person name="Gilroy R."/>
            <person name="Ravi A."/>
            <person name="Getino M."/>
            <person name="Pursley I."/>
            <person name="Horton D.L."/>
            <person name="Alikhan N.F."/>
            <person name="Baker D."/>
            <person name="Gharbi K."/>
            <person name="Hall N."/>
            <person name="Watson M."/>
            <person name="Adriaenssens E.M."/>
            <person name="Foster-Nyarko E."/>
            <person name="Jarju S."/>
            <person name="Secka A."/>
            <person name="Antonio M."/>
            <person name="Oren A."/>
            <person name="Chaudhuri R.R."/>
            <person name="La Ragione R."/>
            <person name="Hildebrand F."/>
            <person name="Pallen M.J."/>
        </authorList>
    </citation>
    <scope>NUCLEOTIDE SEQUENCE</scope>
    <source>
        <strain evidence="2">ChiSxjej5B17-1746</strain>
    </source>
</reference>
<name>A0A9D1QYG7_9BACT</name>
<dbReference type="SUPFAM" id="SSF103473">
    <property type="entry name" value="MFS general substrate transporter"/>
    <property type="match status" value="1"/>
</dbReference>
<sequence>MDGQFIVVFLALGVPLVFGACIGAAFRGRFGRGLGLVTLTLGLAGLLYGALAFMTYRDGYGLFAWVLLMLMAGGVFCFGGACRLAARRKRQEEEPPWDWRKR</sequence>
<dbReference type="EMBL" id="DXGI01000086">
    <property type="protein sequence ID" value="HIW77959.1"/>
    <property type="molecule type" value="Genomic_DNA"/>
</dbReference>
<feature type="transmembrane region" description="Helical" evidence="1">
    <location>
        <begin position="33"/>
        <end position="56"/>
    </location>
</feature>
<gene>
    <name evidence="2" type="ORF">H9874_02280</name>
</gene>
<keyword evidence="1" id="KW-0812">Transmembrane</keyword>
<organism evidence="2 3">
    <name type="scientific">Candidatus Bilophila faecipullorum</name>
    <dbReference type="NCBI Taxonomy" id="2838482"/>
    <lineage>
        <taxon>Bacteria</taxon>
        <taxon>Pseudomonadati</taxon>
        <taxon>Thermodesulfobacteriota</taxon>
        <taxon>Desulfovibrionia</taxon>
        <taxon>Desulfovibrionales</taxon>
        <taxon>Desulfovibrionaceae</taxon>
        <taxon>Bilophila</taxon>
    </lineage>
</organism>
<evidence type="ECO:0000313" key="2">
    <source>
        <dbReference type="EMBL" id="HIW77959.1"/>
    </source>
</evidence>
<protein>
    <submittedName>
        <fullName evidence="2">Uncharacterized protein</fullName>
    </submittedName>
</protein>
<proteinExistence type="predicted"/>
<accession>A0A9D1QYG7</accession>
<reference evidence="2" key="2">
    <citation type="submission" date="2021-04" db="EMBL/GenBank/DDBJ databases">
        <authorList>
            <person name="Gilroy R."/>
        </authorList>
    </citation>
    <scope>NUCLEOTIDE SEQUENCE</scope>
    <source>
        <strain evidence="2">ChiSxjej5B17-1746</strain>
    </source>
</reference>
<comment type="caution">
    <text evidence="2">The sequence shown here is derived from an EMBL/GenBank/DDBJ whole genome shotgun (WGS) entry which is preliminary data.</text>
</comment>
<evidence type="ECO:0000256" key="1">
    <source>
        <dbReference type="SAM" id="Phobius"/>
    </source>
</evidence>
<dbReference type="InterPro" id="IPR036259">
    <property type="entry name" value="MFS_trans_sf"/>
</dbReference>
<keyword evidence="1" id="KW-0472">Membrane</keyword>
<feature type="transmembrane region" description="Helical" evidence="1">
    <location>
        <begin position="6"/>
        <end position="26"/>
    </location>
</feature>
<evidence type="ECO:0000313" key="3">
    <source>
        <dbReference type="Proteomes" id="UP000824264"/>
    </source>
</evidence>
<dbReference type="AlphaFoldDB" id="A0A9D1QYG7"/>
<dbReference type="Proteomes" id="UP000824264">
    <property type="component" value="Unassembled WGS sequence"/>
</dbReference>